<dbReference type="Gene3D" id="3.20.20.370">
    <property type="entry name" value="Glycoside hydrolase/deacetylase"/>
    <property type="match status" value="1"/>
</dbReference>
<dbReference type="Pfam" id="PF01522">
    <property type="entry name" value="Polysacc_deac_1"/>
    <property type="match status" value="1"/>
</dbReference>
<evidence type="ECO:0000313" key="3">
    <source>
        <dbReference type="Proteomes" id="UP000018895"/>
    </source>
</evidence>
<dbReference type="CDD" id="cd10917">
    <property type="entry name" value="CE4_NodB_like_6s_7s"/>
    <property type="match status" value="1"/>
</dbReference>
<evidence type="ECO:0000259" key="1">
    <source>
        <dbReference type="PROSITE" id="PS51677"/>
    </source>
</evidence>
<dbReference type="STRING" id="1236971.JCM9152_1302"/>
<dbReference type="InterPro" id="IPR002509">
    <property type="entry name" value="NODB_dom"/>
</dbReference>
<evidence type="ECO:0000313" key="2">
    <source>
        <dbReference type="EMBL" id="GAE29915.1"/>
    </source>
</evidence>
<organism evidence="2 3">
    <name type="scientific">Halalkalibacter hemicellulosilyticusJCM 9152</name>
    <dbReference type="NCBI Taxonomy" id="1236971"/>
    <lineage>
        <taxon>Bacteria</taxon>
        <taxon>Bacillati</taxon>
        <taxon>Bacillota</taxon>
        <taxon>Bacilli</taxon>
        <taxon>Bacillales</taxon>
        <taxon>Bacillaceae</taxon>
        <taxon>Halalkalibacter</taxon>
    </lineage>
</organism>
<keyword evidence="3" id="KW-1185">Reference proteome</keyword>
<gene>
    <name evidence="2" type="ORF">JCM9152_1302</name>
</gene>
<dbReference type="PROSITE" id="PS51677">
    <property type="entry name" value="NODB"/>
    <property type="match status" value="1"/>
</dbReference>
<protein>
    <submittedName>
        <fullName evidence="2">Polysaccharide deacetylase</fullName>
    </submittedName>
</protein>
<dbReference type="InterPro" id="IPR011330">
    <property type="entry name" value="Glyco_hydro/deAcase_b/a-brl"/>
</dbReference>
<feature type="domain" description="NodB homology" evidence="1">
    <location>
        <begin position="95"/>
        <end position="274"/>
    </location>
</feature>
<dbReference type="SUPFAM" id="SSF88713">
    <property type="entry name" value="Glycoside hydrolase/deacetylase"/>
    <property type="match status" value="1"/>
</dbReference>
<name>W4QD15_9BACI</name>
<dbReference type="AlphaFoldDB" id="W4QD15"/>
<dbReference type="PROSITE" id="PS51257">
    <property type="entry name" value="PROKAR_LIPOPROTEIN"/>
    <property type="match status" value="1"/>
</dbReference>
<dbReference type="OrthoDB" id="9806342at2"/>
<reference evidence="2" key="1">
    <citation type="journal article" date="2014" name="Genome Announc.">
        <title>Draft Genome Sequences of Three Alkaliphilic Bacillus Strains, Bacillus wakoensis JCM 9140T, Bacillus akibai JCM 9157T, and Bacillus hemicellulosilyticus JCM 9152T.</title>
        <authorList>
            <person name="Yuki M."/>
            <person name="Oshima K."/>
            <person name="Suda W."/>
            <person name="Oshida Y."/>
            <person name="Kitamura K."/>
            <person name="Iida T."/>
            <person name="Hattori M."/>
            <person name="Ohkuma M."/>
        </authorList>
    </citation>
    <scope>NUCLEOTIDE SEQUENCE [LARGE SCALE GENOMIC DNA]</scope>
    <source>
        <strain evidence="2">JCM 9152</strain>
    </source>
</reference>
<accession>W4QD15</accession>
<dbReference type="GO" id="GO:0005975">
    <property type="term" value="P:carbohydrate metabolic process"/>
    <property type="evidence" value="ECO:0007669"/>
    <property type="project" value="InterPro"/>
</dbReference>
<proteinExistence type="predicted"/>
<dbReference type="GO" id="GO:0016810">
    <property type="term" value="F:hydrolase activity, acting on carbon-nitrogen (but not peptide) bonds"/>
    <property type="evidence" value="ECO:0007669"/>
    <property type="project" value="InterPro"/>
</dbReference>
<dbReference type="InterPro" id="IPR050248">
    <property type="entry name" value="Polysacc_deacetylase_ArnD"/>
</dbReference>
<dbReference type="EMBL" id="BAUU01000007">
    <property type="protein sequence ID" value="GAE29915.1"/>
    <property type="molecule type" value="Genomic_DNA"/>
</dbReference>
<dbReference type="PANTHER" id="PTHR10587">
    <property type="entry name" value="GLYCOSYL TRANSFERASE-RELATED"/>
    <property type="match status" value="1"/>
</dbReference>
<comment type="caution">
    <text evidence="2">The sequence shown here is derived from an EMBL/GenBank/DDBJ whole genome shotgun (WGS) entry which is preliminary data.</text>
</comment>
<dbReference type="Proteomes" id="UP000018895">
    <property type="component" value="Unassembled WGS sequence"/>
</dbReference>
<dbReference type="RefSeq" id="WP_035341976.1">
    <property type="nucleotide sequence ID" value="NZ_BAUU01000007.1"/>
</dbReference>
<sequence length="282" mass="32795">MRNPYWVLIFCLCLLVGCEQTVDEKIDDNQLDGIDEQHQITNEEDEQIDEGVQGVKEDDDERVENVETEEVEELNYYRVNEENWSIEPIDEGNEQVVLLTIDDAPDKHSLEMAETLHTLGVNAIFFVNGHLLNEEGKVVIERLHKMGFEIGNHTMNHPNMSELSEEEQRFEIIELNDMLYEITGEYPRFYRAPFGVNTDVSNELMEELEMTRMNWTYGYDWETDYLDPEPLADIMVNAPELQNGANLLMHDRQWTADALEKIVHGLQAKGYEVVDPKLIKVE</sequence>